<dbReference type="InterPro" id="IPR043136">
    <property type="entry name" value="B30.2/SPRY_sf"/>
</dbReference>
<accession>A0A183CCI6</accession>
<feature type="coiled-coil region" evidence="1">
    <location>
        <begin position="46"/>
        <end position="157"/>
    </location>
</feature>
<feature type="domain" description="B30.2/SPRY" evidence="2">
    <location>
        <begin position="202"/>
        <end position="387"/>
    </location>
</feature>
<name>A0A183CCI6_GLOPA</name>
<dbReference type="SUPFAM" id="SSF49899">
    <property type="entry name" value="Concanavalin A-like lectins/glucanases"/>
    <property type="match status" value="1"/>
</dbReference>
<dbReference type="InterPro" id="IPR044736">
    <property type="entry name" value="Gid1/RanBPM/SPLA_SPRY"/>
</dbReference>
<dbReference type="PROSITE" id="PS50188">
    <property type="entry name" value="B302_SPRY"/>
    <property type="match status" value="1"/>
</dbReference>
<keyword evidence="3" id="KW-1185">Reference proteome</keyword>
<dbReference type="Proteomes" id="UP000050741">
    <property type="component" value="Unassembled WGS sequence"/>
</dbReference>
<dbReference type="WBParaSite" id="GPLIN_001058700">
    <property type="protein sequence ID" value="GPLIN_001058700"/>
    <property type="gene ID" value="GPLIN_001058700"/>
</dbReference>
<dbReference type="CDD" id="cd12885">
    <property type="entry name" value="SPRY_RanBP_like"/>
    <property type="match status" value="1"/>
</dbReference>
<proteinExistence type="predicted"/>
<organism evidence="3 4">
    <name type="scientific">Globodera pallida</name>
    <name type="common">Potato cyst nematode worm</name>
    <name type="synonym">Heterodera pallida</name>
    <dbReference type="NCBI Taxonomy" id="36090"/>
    <lineage>
        <taxon>Eukaryota</taxon>
        <taxon>Metazoa</taxon>
        <taxon>Ecdysozoa</taxon>
        <taxon>Nematoda</taxon>
        <taxon>Chromadorea</taxon>
        <taxon>Rhabditida</taxon>
        <taxon>Tylenchina</taxon>
        <taxon>Tylenchomorpha</taxon>
        <taxon>Tylenchoidea</taxon>
        <taxon>Heteroderidae</taxon>
        <taxon>Heteroderinae</taxon>
        <taxon>Globodera</taxon>
    </lineage>
</organism>
<reference evidence="4" key="3">
    <citation type="submission" date="2016-06" db="UniProtKB">
        <authorList>
            <consortium name="WormBaseParasite"/>
        </authorList>
    </citation>
    <scope>IDENTIFICATION</scope>
</reference>
<dbReference type="Pfam" id="PF00622">
    <property type="entry name" value="SPRY"/>
    <property type="match status" value="1"/>
</dbReference>
<dbReference type="AlphaFoldDB" id="A0A183CCI6"/>
<dbReference type="InterPro" id="IPR001870">
    <property type="entry name" value="B30.2/SPRY"/>
</dbReference>
<evidence type="ECO:0000313" key="3">
    <source>
        <dbReference type="Proteomes" id="UP000050741"/>
    </source>
</evidence>
<dbReference type="PANTHER" id="PTHR12864">
    <property type="entry name" value="RAN BINDING PROTEIN 9-RELATED"/>
    <property type="match status" value="1"/>
</dbReference>
<dbReference type="SMART" id="SM00449">
    <property type="entry name" value="SPRY"/>
    <property type="match status" value="1"/>
</dbReference>
<protein>
    <submittedName>
        <fullName evidence="4">B30.2/SPRY domain-containing protein</fullName>
    </submittedName>
</protein>
<evidence type="ECO:0000313" key="4">
    <source>
        <dbReference type="WBParaSite" id="GPLIN_001058700"/>
    </source>
</evidence>
<dbReference type="InterPro" id="IPR050618">
    <property type="entry name" value="Ubq-SigPath_Reg"/>
</dbReference>
<reference evidence="3" key="1">
    <citation type="submission" date="2013-12" db="EMBL/GenBank/DDBJ databases">
        <authorList>
            <person name="Aslett M."/>
        </authorList>
    </citation>
    <scope>NUCLEOTIDE SEQUENCE [LARGE SCALE GENOMIC DNA]</scope>
    <source>
        <strain evidence="3">Lindley</strain>
    </source>
</reference>
<sequence length="390" mass="44194">MFSENLWTTNLDPFEEMRLLLARIAELDRQETTNSPTSSSASFDLVAQNENEKRRLLARLAQLEGQQTLNLPTSSDGVELLYDADHVTLLATRLRLAKEELDQTKEELKNTEELVDKQHEEQMEEFGLEIKELRAELAHQKQLKEQLERKMDESLKSVQAMVVADLQQHKQSNANKFAGIEQKNALQQEKVVKLEKYQKEQQLNIVHLQKTVDTLKEIGLINRWNPAACHHNLALIGPDRLIAQHTGKGWSSVIAEKQLSGNPYGISYFEVKIVEKKGRIFVGLATKRMPLDKCVGAHEGTYGYASYGVFWGLEADGSVNKKMPLFGVGDVVGCGINLATRQIIYTLNGKRLGDTMLFVKNPWELFPCISLNFAGTKIETNFGPDFKYKF</sequence>
<evidence type="ECO:0000259" key="2">
    <source>
        <dbReference type="PROSITE" id="PS50188"/>
    </source>
</evidence>
<reference evidence="3" key="2">
    <citation type="submission" date="2014-05" db="EMBL/GenBank/DDBJ databases">
        <title>The genome and life-stage specific transcriptomes of Globodera pallida elucidate key aspects of plant parasitism by a cyst nematode.</title>
        <authorList>
            <person name="Cotton J.A."/>
            <person name="Lilley C.J."/>
            <person name="Jones L.M."/>
            <person name="Kikuchi T."/>
            <person name="Reid A.J."/>
            <person name="Thorpe P."/>
            <person name="Tsai I.J."/>
            <person name="Beasley H."/>
            <person name="Blok V."/>
            <person name="Cock P.J.A."/>
            <person name="Van den Akker S.E."/>
            <person name="Holroyd N."/>
            <person name="Hunt M."/>
            <person name="Mantelin S."/>
            <person name="Naghra H."/>
            <person name="Pain A."/>
            <person name="Palomares-Rius J.E."/>
            <person name="Zarowiecki M."/>
            <person name="Berriman M."/>
            <person name="Jones J.T."/>
            <person name="Urwin P.E."/>
        </authorList>
    </citation>
    <scope>NUCLEOTIDE SEQUENCE [LARGE SCALE GENOMIC DNA]</scope>
    <source>
        <strain evidence="3">Lindley</strain>
    </source>
</reference>
<keyword evidence="1" id="KW-0175">Coiled coil</keyword>
<dbReference type="InterPro" id="IPR003877">
    <property type="entry name" value="SPRY_dom"/>
</dbReference>
<evidence type="ECO:0000256" key="1">
    <source>
        <dbReference type="SAM" id="Coils"/>
    </source>
</evidence>
<dbReference type="Gene3D" id="2.60.120.920">
    <property type="match status" value="1"/>
</dbReference>
<dbReference type="InterPro" id="IPR013320">
    <property type="entry name" value="ConA-like_dom_sf"/>
</dbReference>